<feature type="region of interest" description="Disordered" evidence="1">
    <location>
        <begin position="481"/>
        <end position="552"/>
    </location>
</feature>
<feature type="compositionally biased region" description="Basic and acidic residues" evidence="1">
    <location>
        <begin position="506"/>
        <end position="522"/>
    </location>
</feature>
<feature type="domain" description="RGS" evidence="2">
    <location>
        <begin position="142"/>
        <end position="264"/>
    </location>
</feature>
<feature type="region of interest" description="Disordered" evidence="1">
    <location>
        <begin position="360"/>
        <end position="400"/>
    </location>
</feature>
<dbReference type="GeneID" id="68098405"/>
<dbReference type="PANTHER" id="PTHR10845">
    <property type="entry name" value="REGULATOR OF G PROTEIN SIGNALING"/>
    <property type="match status" value="1"/>
</dbReference>
<dbReference type="AlphaFoldDB" id="A0AA88GLZ6"/>
<feature type="region of interest" description="Disordered" evidence="1">
    <location>
        <begin position="298"/>
        <end position="320"/>
    </location>
</feature>
<dbReference type="Gene3D" id="1.10.167.10">
    <property type="entry name" value="Regulator of G-protein Signalling 4, domain 2"/>
    <property type="match status" value="1"/>
</dbReference>
<protein>
    <recommendedName>
        <fullName evidence="2">RGS domain-containing protein</fullName>
    </recommendedName>
</protein>
<keyword evidence="4" id="KW-1185">Reference proteome</keyword>
<gene>
    <name evidence="3" type="ORF">C9374_005950</name>
</gene>
<feature type="compositionally biased region" description="Low complexity" evidence="1">
    <location>
        <begin position="360"/>
        <end position="392"/>
    </location>
</feature>
<feature type="compositionally biased region" description="Acidic residues" evidence="1">
    <location>
        <begin position="486"/>
        <end position="505"/>
    </location>
</feature>
<proteinExistence type="predicted"/>
<dbReference type="InterPro" id="IPR036305">
    <property type="entry name" value="RGS_sf"/>
</dbReference>
<feature type="region of interest" description="Disordered" evidence="1">
    <location>
        <begin position="562"/>
        <end position="581"/>
    </location>
</feature>
<comment type="caution">
    <text evidence="3">The sequence shown here is derived from an EMBL/GenBank/DDBJ whole genome shotgun (WGS) entry which is preliminary data.</text>
</comment>
<organism evidence="3 4">
    <name type="scientific">Naegleria lovaniensis</name>
    <name type="common">Amoeba</name>
    <dbReference type="NCBI Taxonomy" id="51637"/>
    <lineage>
        <taxon>Eukaryota</taxon>
        <taxon>Discoba</taxon>
        <taxon>Heterolobosea</taxon>
        <taxon>Tetramitia</taxon>
        <taxon>Eutetramitia</taxon>
        <taxon>Vahlkampfiidae</taxon>
        <taxon>Naegleria</taxon>
    </lineage>
</organism>
<dbReference type="PRINTS" id="PR01301">
    <property type="entry name" value="RGSPROTEIN"/>
</dbReference>
<feature type="compositionally biased region" description="Low complexity" evidence="1">
    <location>
        <begin position="61"/>
        <end position="82"/>
    </location>
</feature>
<dbReference type="InterPro" id="IPR044926">
    <property type="entry name" value="RGS_subdomain_2"/>
</dbReference>
<evidence type="ECO:0000256" key="1">
    <source>
        <dbReference type="SAM" id="MobiDB-lite"/>
    </source>
</evidence>
<accession>A0AA88GLZ6</accession>
<evidence type="ECO:0000313" key="4">
    <source>
        <dbReference type="Proteomes" id="UP000816034"/>
    </source>
</evidence>
<feature type="compositionally biased region" description="Low complexity" evidence="1">
    <location>
        <begin position="89"/>
        <end position="110"/>
    </location>
</feature>
<dbReference type="SMART" id="SM00315">
    <property type="entry name" value="RGS"/>
    <property type="match status" value="1"/>
</dbReference>
<dbReference type="SUPFAM" id="SSF48097">
    <property type="entry name" value="Regulator of G-protein signaling, RGS"/>
    <property type="match status" value="1"/>
</dbReference>
<dbReference type="InterPro" id="IPR016137">
    <property type="entry name" value="RGS"/>
</dbReference>
<name>A0AA88GLZ6_NAELO</name>
<feature type="region of interest" description="Disordered" evidence="1">
    <location>
        <begin position="61"/>
        <end position="110"/>
    </location>
</feature>
<dbReference type="PANTHER" id="PTHR10845:SF192">
    <property type="entry name" value="DOUBLE HIT, ISOFORM B"/>
    <property type="match status" value="1"/>
</dbReference>
<dbReference type="EMBL" id="PYSW02000026">
    <property type="protein sequence ID" value="KAG2381566.1"/>
    <property type="molecule type" value="Genomic_DNA"/>
</dbReference>
<dbReference type="Pfam" id="PF00615">
    <property type="entry name" value="RGS"/>
    <property type="match status" value="1"/>
</dbReference>
<sequence>MKRLLSSLAQQHEMVINSHNNGPTITWNTSRCYEWSSSSSLSYLSNHTTTTICNNTLIPSSSSGGRYRSLSNSSSPQPTPQRRASRCLSPPTTSSTSPHNNISPSNNNNNTLHAQLYSLQQQQKNEALHLKHIQVAKLYKFNFEDLYDCLEIRVLFKQFLIKNQNEENYYFDQILDSEYKKLKSNRNRYHMAKRMIETFVKAGAPYELNLSEKIKQSVLREFQKATPENCPLDMFDSVQYQVLTSMRLDAYPRFIQSDEFLSFIGGKISSFKNLQQKLRFIKSIGAVKKVAPLEKSSSKGNLRKSINAKQKKSEEETVKESLMMDQIDTEDNTPENLVLPVEEILGGFEAIPFMAPTPTSMTTTTTTCQSSNPTSTTSPQVSTVTTHSVSSTDISEPSSIKRSMSSIVGHLFNKSSPNNSNSSTSSIQPYIHTTRTRNASGSVCDLNFHESSTGASNHKSAIAIRLHDSLPRAIAPINNFIVTPCSDDEKDDDEDEDDEESEEEHESTPTEHERVKNFDKIMHKSSLFEKSLSSERPFHESTSNEALEPNDHHLWDEVDTCLSDESSEEDEDDDENEDELEEEMIGGNLAAAAKQITVSTSAVANNTVIPLLETLSAFMEKLQLTVDEIEIMKTEYQNYMNNYSSLELNTILKQVDSSPKKDNDWTMIQLQPKTRKRSILNRNQANKTLDVVSQYNLKAHFARFDSPVSDDVTYMLRRSCKLPYNAFSVLQLLCDESSYETMVNPLLLAPAEYIEFVVKDTDNSYASLISLEGAKWPWPLKQRHYVTTGTVISDILNDEKENPNRKRYIILKRSVVNNAKVEITLNKKENPNRVIGVKLEAYFVESSIANECTLTMFNEWRFTNVNKWTFPSKLFKKSLKLFTNDFHHALIDKLSSATILHATSYSDFISNSEAQEHSPSTKKDNTLLHTLFRNDALPKKDEIKSKVKNIFHTLSLMKLFEYDLNETCRVIEERQHVVDHNATRQQQQPSE</sequence>
<dbReference type="CDD" id="cd07440">
    <property type="entry name" value="RGS"/>
    <property type="match status" value="1"/>
</dbReference>
<evidence type="ECO:0000313" key="3">
    <source>
        <dbReference type="EMBL" id="KAG2381566.1"/>
    </source>
</evidence>
<reference evidence="3 4" key="1">
    <citation type="journal article" date="2018" name="BMC Genomics">
        <title>The genome of Naegleria lovaniensis, the basis for a comparative approach to unravel pathogenicity factors of the human pathogenic amoeba N. fowleri.</title>
        <authorList>
            <person name="Liechti N."/>
            <person name="Schurch N."/>
            <person name="Bruggmann R."/>
            <person name="Wittwer M."/>
        </authorList>
    </citation>
    <scope>NUCLEOTIDE SEQUENCE [LARGE SCALE GENOMIC DNA]</scope>
    <source>
        <strain evidence="3 4">ATCC 30569</strain>
    </source>
</reference>
<evidence type="ECO:0000259" key="2">
    <source>
        <dbReference type="PROSITE" id="PS50132"/>
    </source>
</evidence>
<dbReference type="PROSITE" id="PS50132">
    <property type="entry name" value="RGS"/>
    <property type="match status" value="1"/>
</dbReference>
<feature type="compositionally biased region" description="Acidic residues" evidence="1">
    <location>
        <begin position="565"/>
        <end position="581"/>
    </location>
</feature>
<dbReference type="RefSeq" id="XP_044547246.1">
    <property type="nucleotide sequence ID" value="XM_044695757.1"/>
</dbReference>
<dbReference type="Proteomes" id="UP000816034">
    <property type="component" value="Unassembled WGS sequence"/>
</dbReference>